<feature type="non-terminal residue" evidence="2">
    <location>
        <position position="206"/>
    </location>
</feature>
<organism evidence="2 3">
    <name type="scientific">Araneus ventricosus</name>
    <name type="common">Orbweaver spider</name>
    <name type="synonym">Epeira ventricosa</name>
    <dbReference type="NCBI Taxonomy" id="182803"/>
    <lineage>
        <taxon>Eukaryota</taxon>
        <taxon>Metazoa</taxon>
        <taxon>Ecdysozoa</taxon>
        <taxon>Arthropoda</taxon>
        <taxon>Chelicerata</taxon>
        <taxon>Arachnida</taxon>
        <taxon>Araneae</taxon>
        <taxon>Araneomorphae</taxon>
        <taxon>Entelegynae</taxon>
        <taxon>Araneoidea</taxon>
        <taxon>Araneidae</taxon>
        <taxon>Araneus</taxon>
    </lineage>
</organism>
<proteinExistence type="predicted"/>
<feature type="compositionally biased region" description="Low complexity" evidence="1">
    <location>
        <begin position="191"/>
        <end position="206"/>
    </location>
</feature>
<reference evidence="2 3" key="1">
    <citation type="journal article" date="2019" name="Sci. Rep.">
        <title>Orb-weaving spider Araneus ventricosus genome elucidates the spidroin gene catalogue.</title>
        <authorList>
            <person name="Kono N."/>
            <person name="Nakamura H."/>
            <person name="Ohtoshi R."/>
            <person name="Moran D.A.P."/>
            <person name="Shinohara A."/>
            <person name="Yoshida Y."/>
            <person name="Fujiwara M."/>
            <person name="Mori M."/>
            <person name="Tomita M."/>
            <person name="Arakawa K."/>
        </authorList>
    </citation>
    <scope>NUCLEOTIDE SEQUENCE [LARGE SCALE GENOMIC DNA]</scope>
</reference>
<gene>
    <name evidence="2" type="ORF">AVEN_185206_1</name>
</gene>
<dbReference type="EMBL" id="BGPR01020085">
    <property type="protein sequence ID" value="GBN83758.1"/>
    <property type="molecule type" value="Genomic_DNA"/>
</dbReference>
<feature type="region of interest" description="Disordered" evidence="1">
    <location>
        <begin position="157"/>
        <end position="206"/>
    </location>
</feature>
<accession>A0A4Y2S684</accession>
<feature type="compositionally biased region" description="Polar residues" evidence="1">
    <location>
        <begin position="165"/>
        <end position="176"/>
    </location>
</feature>
<dbReference type="AlphaFoldDB" id="A0A4Y2S684"/>
<keyword evidence="3" id="KW-1185">Reference proteome</keyword>
<evidence type="ECO:0000256" key="1">
    <source>
        <dbReference type="SAM" id="MobiDB-lite"/>
    </source>
</evidence>
<protein>
    <submittedName>
        <fullName evidence="2">Uncharacterized protein</fullName>
    </submittedName>
</protein>
<evidence type="ECO:0000313" key="3">
    <source>
        <dbReference type="Proteomes" id="UP000499080"/>
    </source>
</evidence>
<comment type="caution">
    <text evidence="2">The sequence shown here is derived from an EMBL/GenBank/DDBJ whole genome shotgun (WGS) entry which is preliminary data.</text>
</comment>
<dbReference type="Proteomes" id="UP000499080">
    <property type="component" value="Unassembled WGS sequence"/>
</dbReference>
<sequence length="206" mass="23418">MATYKDLSENSHFMDQRFCKKTNRSSKFGFKKNASPEHKKANFEQSIQITGFRMFLGSKHYECSNKIICADYSGEPSKDLNNFSVKISEPVISRVVVRTNSFNDSRERKFTSEKQENTENALWTGLKSNVKAYRDPLSEANNAVTLENLPFNSPPHPSFWRKSKNSQSVNSAFNQNDKNDIRSLDEESESLETSSSLTTSSESLSV</sequence>
<name>A0A4Y2S684_ARAVE</name>
<evidence type="ECO:0000313" key="2">
    <source>
        <dbReference type="EMBL" id="GBN83758.1"/>
    </source>
</evidence>